<protein>
    <submittedName>
        <fullName evidence="2">Uncharacterized protein</fullName>
    </submittedName>
</protein>
<organism evidence="2 3">
    <name type="scientific">Wenyingzhuangia heitensis</name>
    <dbReference type="NCBI Taxonomy" id="1487859"/>
    <lineage>
        <taxon>Bacteria</taxon>
        <taxon>Pseudomonadati</taxon>
        <taxon>Bacteroidota</taxon>
        <taxon>Flavobacteriia</taxon>
        <taxon>Flavobacteriales</taxon>
        <taxon>Flavobacteriaceae</taxon>
        <taxon>Wenyingzhuangia</taxon>
    </lineage>
</organism>
<gene>
    <name evidence="2" type="ORF">FHR24_003085</name>
</gene>
<keyword evidence="1" id="KW-1133">Transmembrane helix</keyword>
<keyword evidence="3" id="KW-1185">Reference proteome</keyword>
<evidence type="ECO:0000313" key="3">
    <source>
        <dbReference type="Proteomes" id="UP000745859"/>
    </source>
</evidence>
<evidence type="ECO:0000256" key="1">
    <source>
        <dbReference type="SAM" id="Phobius"/>
    </source>
</evidence>
<dbReference type="EMBL" id="JAASQL010000010">
    <property type="protein sequence ID" value="NIJ46595.1"/>
    <property type="molecule type" value="Genomic_DNA"/>
</dbReference>
<keyword evidence="1" id="KW-0472">Membrane</keyword>
<accession>A0ABX0UFE3</accession>
<keyword evidence="1" id="KW-0812">Transmembrane</keyword>
<comment type="caution">
    <text evidence="2">The sequence shown here is derived from an EMBL/GenBank/DDBJ whole genome shotgun (WGS) entry which is preliminary data.</text>
</comment>
<name>A0ABX0UFE3_9FLAO</name>
<sequence length="106" mass="12498">MAKNKENLSFQDVFEEHPIKSCIGSFTIGIGLTYTIMSFLYENRIENVKNRYEDKIEYLKRNHVQDLEINEIKLINKHSTKFYLNIDPDSKLANEITNLINSKNEK</sequence>
<evidence type="ECO:0000313" key="2">
    <source>
        <dbReference type="EMBL" id="NIJ46595.1"/>
    </source>
</evidence>
<dbReference type="RefSeq" id="WP_167191014.1">
    <property type="nucleotide sequence ID" value="NZ_JAASQL010000010.1"/>
</dbReference>
<reference evidence="2 3" key="1">
    <citation type="submission" date="2020-03" db="EMBL/GenBank/DDBJ databases">
        <title>Genomic Encyclopedia of Type Strains, Phase IV (KMG-IV): sequencing the most valuable type-strain genomes for metagenomic binning, comparative biology and taxonomic classification.</title>
        <authorList>
            <person name="Goeker M."/>
        </authorList>
    </citation>
    <scope>NUCLEOTIDE SEQUENCE [LARGE SCALE GENOMIC DNA]</scope>
    <source>
        <strain evidence="2 3">DSM 101599</strain>
    </source>
</reference>
<proteinExistence type="predicted"/>
<feature type="transmembrane region" description="Helical" evidence="1">
    <location>
        <begin position="23"/>
        <end position="41"/>
    </location>
</feature>
<dbReference type="Proteomes" id="UP000745859">
    <property type="component" value="Unassembled WGS sequence"/>
</dbReference>